<feature type="coiled-coil region" evidence="1">
    <location>
        <begin position="119"/>
        <end position="160"/>
    </location>
</feature>
<evidence type="ECO:0000313" key="3">
    <source>
        <dbReference type="EMBL" id="KAF7711563.1"/>
    </source>
</evidence>
<feature type="coiled-coil region" evidence="1">
    <location>
        <begin position="417"/>
        <end position="479"/>
    </location>
</feature>
<keyword evidence="1" id="KW-0175">Coiled coil</keyword>
<evidence type="ECO:0000313" key="4">
    <source>
        <dbReference type="Proteomes" id="UP000606274"/>
    </source>
</evidence>
<organism evidence="3 4">
    <name type="scientific">Silurus meridionalis</name>
    <name type="common">Southern catfish</name>
    <name type="synonym">Silurus soldatovi meridionalis</name>
    <dbReference type="NCBI Taxonomy" id="175797"/>
    <lineage>
        <taxon>Eukaryota</taxon>
        <taxon>Metazoa</taxon>
        <taxon>Chordata</taxon>
        <taxon>Craniata</taxon>
        <taxon>Vertebrata</taxon>
        <taxon>Euteleostomi</taxon>
        <taxon>Actinopterygii</taxon>
        <taxon>Neopterygii</taxon>
        <taxon>Teleostei</taxon>
        <taxon>Ostariophysi</taxon>
        <taxon>Siluriformes</taxon>
        <taxon>Siluridae</taxon>
        <taxon>Silurus</taxon>
    </lineage>
</organism>
<feature type="region of interest" description="Disordered" evidence="2">
    <location>
        <begin position="829"/>
        <end position="925"/>
    </location>
</feature>
<dbReference type="InterPro" id="IPR008827">
    <property type="entry name" value="SYCP1"/>
</dbReference>
<comment type="caution">
    <text evidence="3">The sequence shown here is derived from an EMBL/GenBank/DDBJ whole genome shotgun (WGS) entry which is preliminary data.</text>
</comment>
<dbReference type="GO" id="GO:0001673">
    <property type="term" value="C:male germ cell nucleus"/>
    <property type="evidence" value="ECO:0007669"/>
    <property type="project" value="TreeGrafter"/>
</dbReference>
<accession>A0A8T0BYP9</accession>
<evidence type="ECO:0008006" key="5">
    <source>
        <dbReference type="Google" id="ProtNLM"/>
    </source>
</evidence>
<dbReference type="OrthoDB" id="10064612at2759"/>
<proteinExistence type="predicted"/>
<feature type="compositionally biased region" description="Basic and acidic residues" evidence="2">
    <location>
        <begin position="912"/>
        <end position="922"/>
    </location>
</feature>
<gene>
    <name evidence="3" type="ORF">HF521_000574</name>
</gene>
<dbReference type="Proteomes" id="UP000606274">
    <property type="component" value="Unassembled WGS sequence"/>
</dbReference>
<feature type="coiled-coil region" evidence="1">
    <location>
        <begin position="245"/>
        <end position="335"/>
    </location>
</feature>
<keyword evidence="4" id="KW-1185">Reference proteome</keyword>
<name>A0A8T0BYP9_SILME</name>
<dbReference type="Pfam" id="PF05483">
    <property type="entry name" value="SCP-1"/>
    <property type="match status" value="1"/>
</dbReference>
<dbReference type="GO" id="GO:0000802">
    <property type="term" value="C:transverse filament"/>
    <property type="evidence" value="ECO:0007669"/>
    <property type="project" value="TreeGrafter"/>
</dbReference>
<dbReference type="PANTHER" id="PTHR46918">
    <property type="entry name" value="SYNAPTONEMAL COMPLEX PROTEIN 1"/>
    <property type="match status" value="1"/>
</dbReference>
<dbReference type="GO" id="GO:0051026">
    <property type="term" value="P:chiasma assembly"/>
    <property type="evidence" value="ECO:0007669"/>
    <property type="project" value="TreeGrafter"/>
</dbReference>
<dbReference type="PANTHER" id="PTHR46918:SF1">
    <property type="entry name" value="SYNAPTONEMAL COMPLEX PROTEIN 1"/>
    <property type="match status" value="1"/>
</dbReference>
<dbReference type="GO" id="GO:0000711">
    <property type="term" value="P:meiotic DNA repair synthesis"/>
    <property type="evidence" value="ECO:0007669"/>
    <property type="project" value="TreeGrafter"/>
</dbReference>
<dbReference type="AlphaFoldDB" id="A0A8T0BYP9"/>
<evidence type="ECO:0000256" key="1">
    <source>
        <dbReference type="SAM" id="Coils"/>
    </source>
</evidence>
<feature type="compositionally biased region" description="Basic and acidic residues" evidence="2">
    <location>
        <begin position="859"/>
        <end position="873"/>
    </location>
</feature>
<sequence>MEKAFNFKLLVPPRTRLGQVSAVKPQDPGLCEENSSFMAQVQSFNKYFENETNSNIKMVLPTESPSAEVTKRIAVMPLDKEEPPLRSSQVYSKLFEEAEKIKAWKLKMDYDISQKDRKLQENRKTIETQRKAIQELQFENESLSMKLDEQLNENEDIRNKSNATRSLCNILKDTFERSTEKMSLFEAEREETHGLFLQNHENIQRMVVAFENLRLQAEADQLEMLKAKEGLKQFEDLKVKFDNEYHTKEKKVSQLEETLRKTESQLTETVVKLQETQKNISQLQDSESQHLELLHKYKQENATLQENLHREEQLRQESEENQKTLVNTLEQTKELYIKNLLEKDINIKEINTIKEQLAHQIGEIQETADSLQSSLKSEKSRVRELESGLSSVSQELSTKSKELGAIREVKVECDRQIQALKFEMETKEKAFQSLEEKIKADEGHILQLTSEHVENQAEINKLKEKLQIAEVENNKMVATLEVTRNEQTVLKEHFLLKEVKLHEIEGQLSEALKKDSESSNKIERLQKDISKYKDIYDDLLERFNQLQKNIVQADHHPKEVTETVEKMKMEIGQLEVEKQQLQKQLEVLNAKIEEQRQENENIQELLKESKKSSQNKLMKKERQVKALEVKITNLKTKLEAKSKTQDENLKEIAKLKGEFQHMTDHHVEEYKRICSELENKSASEAELKMEVQKWKQTSLEATKCKEDTELKFQQKIADMVALMERHKHEYDKMVEEKDAELNEKRMREVEVNANKTSLELELSYLQVENVQLKQQLDEINIEKEDLQQHVQELTKLQTSQKDIYKKKEECLEQEMITLKKQIKFLEKDKTPKLQTPSKTEKGSEMPDVPIKISTSAFSKKRDPATPFKLDEKSCLQTPSWSLGTKPGTTPRIRSFRVRTPPSTEKAAPWKKSTLELDPKSDSSEQNDVLSFSTVINKQAEEPGTVWPGLFKKAQGSAVYKSPGAALKLAAMKRMRDAGWATITNSDKKKKKFTEKIFA</sequence>
<reference evidence="3" key="1">
    <citation type="submission" date="2020-08" db="EMBL/GenBank/DDBJ databases">
        <title>Chromosome-level assembly of Southern catfish (Silurus meridionalis) provides insights into visual adaptation to the nocturnal and benthic lifestyles.</title>
        <authorList>
            <person name="Zhang Y."/>
            <person name="Wang D."/>
            <person name="Peng Z."/>
        </authorList>
    </citation>
    <scope>NUCLEOTIDE SEQUENCE</scope>
    <source>
        <strain evidence="3">SWU-2019-XX</strain>
        <tissue evidence="3">Muscle</tissue>
    </source>
</reference>
<evidence type="ECO:0000256" key="2">
    <source>
        <dbReference type="SAM" id="MobiDB-lite"/>
    </source>
</evidence>
<dbReference type="GO" id="GO:0003690">
    <property type="term" value="F:double-stranded DNA binding"/>
    <property type="evidence" value="ECO:0007669"/>
    <property type="project" value="TreeGrafter"/>
</dbReference>
<dbReference type="GO" id="GO:0051878">
    <property type="term" value="P:lateral element assembly"/>
    <property type="evidence" value="ECO:0007669"/>
    <property type="project" value="TreeGrafter"/>
</dbReference>
<protein>
    <recommendedName>
        <fullName evidence="5">Synaptonemal complex protein 1</fullName>
    </recommendedName>
</protein>
<feature type="coiled-coil region" evidence="1">
    <location>
        <begin position="522"/>
        <end position="644"/>
    </location>
</feature>
<dbReference type="EMBL" id="JABFDY010000001">
    <property type="protein sequence ID" value="KAF7711563.1"/>
    <property type="molecule type" value="Genomic_DNA"/>
</dbReference>
<dbReference type="GO" id="GO:0000801">
    <property type="term" value="C:central element"/>
    <property type="evidence" value="ECO:0007669"/>
    <property type="project" value="TreeGrafter"/>
</dbReference>
<feature type="coiled-coil region" evidence="1">
    <location>
        <begin position="723"/>
        <end position="828"/>
    </location>
</feature>